<name>A0AAX4H9P0_9ASCO</name>
<feature type="transmembrane region" description="Helical" evidence="8">
    <location>
        <begin position="36"/>
        <end position="53"/>
    </location>
</feature>
<dbReference type="SUPFAM" id="SSF103473">
    <property type="entry name" value="MFS general substrate transporter"/>
    <property type="match status" value="1"/>
</dbReference>
<evidence type="ECO:0000256" key="5">
    <source>
        <dbReference type="ARBA" id="ARBA00022989"/>
    </source>
</evidence>
<dbReference type="InterPro" id="IPR050360">
    <property type="entry name" value="MFS_Sugar_Transporters"/>
</dbReference>
<dbReference type="GO" id="GO:0005351">
    <property type="term" value="F:carbohydrate:proton symporter activity"/>
    <property type="evidence" value="ECO:0007669"/>
    <property type="project" value="TreeGrafter"/>
</dbReference>
<evidence type="ECO:0000256" key="4">
    <source>
        <dbReference type="ARBA" id="ARBA00022692"/>
    </source>
</evidence>
<evidence type="ECO:0000256" key="1">
    <source>
        <dbReference type="ARBA" id="ARBA00004141"/>
    </source>
</evidence>
<feature type="transmembrane region" description="Helical" evidence="8">
    <location>
        <begin position="462"/>
        <end position="482"/>
    </location>
</feature>
<evidence type="ECO:0000313" key="11">
    <source>
        <dbReference type="Proteomes" id="UP001338582"/>
    </source>
</evidence>
<gene>
    <name evidence="10" type="ORF">PUMCH_001663</name>
</gene>
<feature type="region of interest" description="Disordered" evidence="7">
    <location>
        <begin position="653"/>
        <end position="704"/>
    </location>
</feature>
<dbReference type="NCBIfam" id="TIGR00879">
    <property type="entry name" value="SP"/>
    <property type="match status" value="1"/>
</dbReference>
<feature type="transmembrane region" description="Helical" evidence="8">
    <location>
        <begin position="173"/>
        <end position="191"/>
    </location>
</feature>
<keyword evidence="5 8" id="KW-1133">Transmembrane helix</keyword>
<dbReference type="Proteomes" id="UP001338582">
    <property type="component" value="Chromosome 2"/>
</dbReference>
<dbReference type="PROSITE" id="PS50850">
    <property type="entry name" value="MFS"/>
    <property type="match status" value="1"/>
</dbReference>
<feature type="transmembrane region" description="Helical" evidence="8">
    <location>
        <begin position="203"/>
        <end position="224"/>
    </location>
</feature>
<proteinExistence type="inferred from homology"/>
<comment type="similarity">
    <text evidence="2">Belongs to the major facilitator superfamily. Sugar transporter (TC 2.A.1.1) family.</text>
</comment>
<dbReference type="InterPro" id="IPR020846">
    <property type="entry name" value="MFS_dom"/>
</dbReference>
<dbReference type="KEGG" id="asau:88172728"/>
<evidence type="ECO:0000256" key="7">
    <source>
        <dbReference type="SAM" id="MobiDB-lite"/>
    </source>
</evidence>
<keyword evidence="3" id="KW-0813">Transport</keyword>
<dbReference type="InterPro" id="IPR003663">
    <property type="entry name" value="Sugar/inositol_transpt"/>
</dbReference>
<comment type="subcellular location">
    <subcellularLocation>
        <location evidence="1">Membrane</location>
        <topology evidence="1">Multi-pass membrane protein</topology>
    </subcellularLocation>
</comment>
<dbReference type="InterPro" id="IPR036259">
    <property type="entry name" value="MFS_trans_sf"/>
</dbReference>
<evidence type="ECO:0000313" key="10">
    <source>
        <dbReference type="EMBL" id="WPK24390.1"/>
    </source>
</evidence>
<keyword evidence="4 8" id="KW-0812">Transmembrane</keyword>
<feature type="transmembrane region" description="Helical" evidence="8">
    <location>
        <begin position="390"/>
        <end position="415"/>
    </location>
</feature>
<feature type="transmembrane region" description="Helical" evidence="8">
    <location>
        <begin position="427"/>
        <end position="450"/>
    </location>
</feature>
<feature type="transmembrane region" description="Helical" evidence="8">
    <location>
        <begin position="330"/>
        <end position="353"/>
    </location>
</feature>
<dbReference type="Gene3D" id="1.20.1250.20">
    <property type="entry name" value="MFS general substrate transporter like domains"/>
    <property type="match status" value="1"/>
</dbReference>
<dbReference type="RefSeq" id="XP_062876773.1">
    <property type="nucleotide sequence ID" value="XM_063020703.1"/>
</dbReference>
<feature type="transmembrane region" description="Helical" evidence="8">
    <location>
        <begin position="360"/>
        <end position="384"/>
    </location>
</feature>
<feature type="compositionally biased region" description="Basic and acidic residues" evidence="7">
    <location>
        <begin position="585"/>
        <end position="604"/>
    </location>
</feature>
<evidence type="ECO:0000256" key="8">
    <source>
        <dbReference type="SAM" id="Phobius"/>
    </source>
</evidence>
<dbReference type="AlphaFoldDB" id="A0AAX4H9P0"/>
<dbReference type="GO" id="GO:0016020">
    <property type="term" value="C:membrane"/>
    <property type="evidence" value="ECO:0007669"/>
    <property type="project" value="UniProtKB-SubCell"/>
</dbReference>
<feature type="transmembrane region" description="Helical" evidence="8">
    <location>
        <begin position="294"/>
        <end position="318"/>
    </location>
</feature>
<dbReference type="PROSITE" id="PS00216">
    <property type="entry name" value="SUGAR_TRANSPORT_1"/>
    <property type="match status" value="1"/>
</dbReference>
<feature type="region of interest" description="Disordered" evidence="7">
    <location>
        <begin position="571"/>
        <end position="609"/>
    </location>
</feature>
<dbReference type="PRINTS" id="PR00171">
    <property type="entry name" value="SUGRTRNSPORT"/>
</dbReference>
<evidence type="ECO:0000256" key="3">
    <source>
        <dbReference type="ARBA" id="ARBA00022448"/>
    </source>
</evidence>
<dbReference type="PANTHER" id="PTHR48022:SF16">
    <property type="entry name" value="HIGH GLUCOSE SENSOR RGT2-RELATED"/>
    <property type="match status" value="1"/>
</dbReference>
<organism evidence="10 11">
    <name type="scientific">Australozyma saopauloensis</name>
    <dbReference type="NCBI Taxonomy" id="291208"/>
    <lineage>
        <taxon>Eukaryota</taxon>
        <taxon>Fungi</taxon>
        <taxon>Dikarya</taxon>
        <taxon>Ascomycota</taxon>
        <taxon>Saccharomycotina</taxon>
        <taxon>Pichiomycetes</taxon>
        <taxon>Metschnikowiaceae</taxon>
        <taxon>Australozyma</taxon>
    </lineage>
</organism>
<dbReference type="Pfam" id="PF00083">
    <property type="entry name" value="Sugar_tr"/>
    <property type="match status" value="1"/>
</dbReference>
<feature type="compositionally biased region" description="Polar residues" evidence="7">
    <location>
        <begin position="693"/>
        <end position="704"/>
    </location>
</feature>
<feature type="domain" description="Major facilitator superfamily (MFS) profile" evidence="9">
    <location>
        <begin position="40"/>
        <end position="486"/>
    </location>
</feature>
<dbReference type="InterPro" id="IPR005828">
    <property type="entry name" value="MFS_sugar_transport-like"/>
</dbReference>
<evidence type="ECO:0000259" key="9">
    <source>
        <dbReference type="PROSITE" id="PS50850"/>
    </source>
</evidence>
<dbReference type="GeneID" id="88172728"/>
<evidence type="ECO:0000256" key="2">
    <source>
        <dbReference type="ARBA" id="ARBA00010992"/>
    </source>
</evidence>
<dbReference type="PANTHER" id="PTHR48022">
    <property type="entry name" value="PLASTIDIC GLUCOSE TRANSPORTER 4"/>
    <property type="match status" value="1"/>
</dbReference>
<feature type="transmembrane region" description="Helical" evidence="8">
    <location>
        <begin position="84"/>
        <end position="103"/>
    </location>
</feature>
<dbReference type="EMBL" id="CP138895">
    <property type="protein sequence ID" value="WPK24390.1"/>
    <property type="molecule type" value="Genomic_DNA"/>
</dbReference>
<dbReference type="CDD" id="cd17356">
    <property type="entry name" value="MFS_HXT"/>
    <property type="match status" value="1"/>
</dbReference>
<dbReference type="InterPro" id="IPR005829">
    <property type="entry name" value="Sugar_transporter_CS"/>
</dbReference>
<accession>A0AAX4H9P0</accession>
<dbReference type="PROSITE" id="PS00217">
    <property type="entry name" value="SUGAR_TRANSPORT_2"/>
    <property type="match status" value="1"/>
</dbReference>
<evidence type="ECO:0000256" key="6">
    <source>
        <dbReference type="ARBA" id="ARBA00023136"/>
    </source>
</evidence>
<keyword evidence="6 8" id="KW-0472">Membrane</keyword>
<reference evidence="10 11" key="1">
    <citation type="submission" date="2023-10" db="EMBL/GenBank/DDBJ databases">
        <title>Draft Genome Sequence of Candida saopaulonensis from a very Premature Infant with Sepsis.</title>
        <authorList>
            <person name="Ning Y."/>
            <person name="Dai R."/>
            <person name="Xiao M."/>
            <person name="Xu Y."/>
            <person name="Yan Q."/>
            <person name="Zhang L."/>
        </authorList>
    </citation>
    <scope>NUCLEOTIDE SEQUENCE [LARGE SCALE GENOMIC DNA]</scope>
    <source>
        <strain evidence="10 11">19XY460</strain>
    </source>
</reference>
<sequence length="743" mass="81629">MMIFDKLMRQIEGLLYDTNVEEEHYRKLRQKSSSNSAIIVGLVAAVGGFLYGYDTGLINDIMEMQYVKEHIPANRQNFNVHERALITAILSLGTFVGALIAPLMSDSYGRKSSIIATAAIIFNTGNILQVAATNAALLCAGRAISGLAVGILSAIVPLYQAEASPKWVRGSIVFTYQWAITWGLLIASAICQGTRKINLSASYRIPIGVQFLWSLTLCVGMLFLPESPRYYVQKNNIHAALESLCKLRRLPSDDCDLLEELVEIKANYDYEMSFGKTKYIDCFRLGGGRHKQGLRIITGIGVQLFQQCSGINFIFYYGVNFFASTGITNYYLMSFVTYLVNVVFTVPGIFFIDIIGRRKLLLIGGFGMALSNFIIAIVGVSISSKEIKSIVSIVFSCCFIACFASSWGGCTWAVCSDIFGISIRQKAVSITAATNWLVNFTFAYITPYLIDTGSHTAALGNKIFFIWGGCNTAGFIFVYFIVYETKGLKLEEVDLMYQNCSNSRDSTKFKSRKFYSNLANGDDTIQAFVNTPPNEWMIGYIGHDKDVSNSSSSPGAADAAANATIASRGLASVKEGTSEEIENELNEKDREQDYQHEEILEPKRSTTNHAMKMVNHKNILLPTLSNTSDESSAASTASAHLASDYQRYLQSLQKSTSDSGRHPLTSFTSTSILRGPGGTSKTTVSKSDEKSQSHNGNSLSHTDSYASATNYLSDSIQLSKNGNMKIIAVPFYDNPPSDSDSDE</sequence>
<feature type="transmembrane region" description="Helical" evidence="8">
    <location>
        <begin position="143"/>
        <end position="161"/>
    </location>
</feature>
<keyword evidence="11" id="KW-1185">Reference proteome</keyword>
<protein>
    <recommendedName>
        <fullName evidence="9">Major facilitator superfamily (MFS) profile domain-containing protein</fullName>
    </recommendedName>
</protein>